<evidence type="ECO:0000256" key="1">
    <source>
        <dbReference type="SAM" id="Phobius"/>
    </source>
</evidence>
<dbReference type="HOGENOM" id="CLU_161206_1_1_5"/>
<evidence type="ECO:0000259" key="2">
    <source>
        <dbReference type="SMART" id="SM01259"/>
    </source>
</evidence>
<dbReference type="OrthoDB" id="9793186at2"/>
<gene>
    <name evidence="3" type="ordered locus">Mnod_6374</name>
</gene>
<dbReference type="GO" id="GO:0008915">
    <property type="term" value="F:lipid-A-disaccharide synthase activity"/>
    <property type="evidence" value="ECO:0007669"/>
    <property type="project" value="InterPro"/>
</dbReference>
<keyword evidence="1" id="KW-1133">Transmembrane helix</keyword>
<proteinExistence type="predicted"/>
<dbReference type="KEGG" id="mno:Mnod_6374"/>
<sequence>MVADIMHGLGAYLASLFTGPVDLMVLVGLLGQTLFTARFLVQWIASERAGRSVIPLSFWFFSLGGSAVLLAYALYRRDPVFILGQSLGTVIYLRNLALIFREKRRAREDGPA</sequence>
<dbReference type="InterPro" id="IPR014546">
    <property type="entry name" value="UCP028440_lipidA_biosyn"/>
</dbReference>
<dbReference type="PIRSF" id="PIRSF028440">
    <property type="entry name" value="UCP_LAB_N"/>
    <property type="match status" value="1"/>
</dbReference>
<dbReference type="EMBL" id="CP001349">
    <property type="protein sequence ID" value="ACL61160.1"/>
    <property type="molecule type" value="Genomic_DNA"/>
</dbReference>
<dbReference type="GO" id="GO:0016020">
    <property type="term" value="C:membrane"/>
    <property type="evidence" value="ECO:0007669"/>
    <property type="project" value="GOC"/>
</dbReference>
<protein>
    <submittedName>
        <fullName evidence="3">Lipid A biosynthesis domain protein</fullName>
    </submittedName>
</protein>
<organism evidence="3 4">
    <name type="scientific">Methylobacterium nodulans (strain LMG 21967 / CNCM I-2342 / ORS 2060)</name>
    <dbReference type="NCBI Taxonomy" id="460265"/>
    <lineage>
        <taxon>Bacteria</taxon>
        <taxon>Pseudomonadati</taxon>
        <taxon>Pseudomonadota</taxon>
        <taxon>Alphaproteobacteria</taxon>
        <taxon>Hyphomicrobiales</taxon>
        <taxon>Methylobacteriaceae</taxon>
        <taxon>Methylobacterium</taxon>
    </lineage>
</organism>
<dbReference type="GO" id="GO:0009245">
    <property type="term" value="P:lipid A biosynthetic process"/>
    <property type="evidence" value="ECO:0007669"/>
    <property type="project" value="InterPro"/>
</dbReference>
<keyword evidence="4" id="KW-1185">Reference proteome</keyword>
<dbReference type="RefSeq" id="WP_015932739.1">
    <property type="nucleotide sequence ID" value="NC_011894.1"/>
</dbReference>
<accession>B8IBX8</accession>
<dbReference type="Gene3D" id="1.20.1280.290">
    <property type="match status" value="1"/>
</dbReference>
<keyword evidence="1" id="KW-0812">Transmembrane</keyword>
<dbReference type="STRING" id="460265.Mnod_6374"/>
<dbReference type="AlphaFoldDB" id="B8IBX8"/>
<name>B8IBX8_METNO</name>
<dbReference type="eggNOG" id="COG3952">
    <property type="taxonomic scope" value="Bacteria"/>
</dbReference>
<dbReference type="InterPro" id="IPR011499">
    <property type="entry name" value="Lipid_A_biosynth_N"/>
</dbReference>
<dbReference type="Proteomes" id="UP000008207">
    <property type="component" value="Chromosome"/>
</dbReference>
<keyword evidence="1" id="KW-0472">Membrane</keyword>
<dbReference type="SMART" id="SM01259">
    <property type="entry name" value="LAB_N"/>
    <property type="match status" value="1"/>
</dbReference>
<evidence type="ECO:0000313" key="4">
    <source>
        <dbReference type="Proteomes" id="UP000008207"/>
    </source>
</evidence>
<dbReference type="Pfam" id="PF07578">
    <property type="entry name" value="LAB_N"/>
    <property type="match status" value="1"/>
</dbReference>
<reference evidence="3 4" key="1">
    <citation type="submission" date="2009-01" db="EMBL/GenBank/DDBJ databases">
        <title>Complete sequence of chromosome of Methylobacterium nodulans ORS 2060.</title>
        <authorList>
            <consortium name="US DOE Joint Genome Institute"/>
            <person name="Lucas S."/>
            <person name="Copeland A."/>
            <person name="Lapidus A."/>
            <person name="Glavina del Rio T."/>
            <person name="Dalin E."/>
            <person name="Tice H."/>
            <person name="Bruce D."/>
            <person name="Goodwin L."/>
            <person name="Pitluck S."/>
            <person name="Sims D."/>
            <person name="Brettin T."/>
            <person name="Detter J.C."/>
            <person name="Han C."/>
            <person name="Larimer F."/>
            <person name="Land M."/>
            <person name="Hauser L."/>
            <person name="Kyrpides N."/>
            <person name="Ivanova N."/>
            <person name="Marx C.J."/>
            <person name="Richardson P."/>
        </authorList>
    </citation>
    <scope>NUCLEOTIDE SEQUENCE [LARGE SCALE GENOMIC DNA]</scope>
    <source>
        <strain evidence="4">LMG 21967 / CNCM I-2342 / ORS 2060</strain>
    </source>
</reference>
<feature type="transmembrane region" description="Helical" evidence="1">
    <location>
        <begin position="81"/>
        <end position="100"/>
    </location>
</feature>
<feature type="domain" description="Lipid A biosynthesis N-terminal" evidence="2">
    <location>
        <begin position="27"/>
        <end position="98"/>
    </location>
</feature>
<feature type="transmembrane region" description="Helical" evidence="1">
    <location>
        <begin position="53"/>
        <end position="75"/>
    </location>
</feature>
<evidence type="ECO:0000313" key="3">
    <source>
        <dbReference type="EMBL" id="ACL61160.1"/>
    </source>
</evidence>